<dbReference type="SUPFAM" id="SSF160631">
    <property type="entry name" value="SMI1/KNR4-like"/>
    <property type="match status" value="1"/>
</dbReference>
<organism evidence="1 2">
    <name type="scientific">Flavobacterium rakeshii</name>
    <dbReference type="NCBI Taxonomy" id="1038845"/>
    <lineage>
        <taxon>Bacteria</taxon>
        <taxon>Pseudomonadati</taxon>
        <taxon>Bacteroidota</taxon>
        <taxon>Flavobacteriia</taxon>
        <taxon>Flavobacteriales</taxon>
        <taxon>Flavobacteriaceae</taxon>
        <taxon>Flavobacterium</taxon>
    </lineage>
</organism>
<dbReference type="AlphaFoldDB" id="A0A6N8HFM9"/>
<dbReference type="OrthoDB" id="665151at2"/>
<name>A0A6N8HFM9_9FLAO</name>
<dbReference type="InterPro" id="IPR037883">
    <property type="entry name" value="Knr4/Smi1-like_sf"/>
</dbReference>
<dbReference type="EMBL" id="WOWP01000049">
    <property type="protein sequence ID" value="MUV04491.1"/>
    <property type="molecule type" value="Genomic_DNA"/>
</dbReference>
<proteinExistence type="predicted"/>
<keyword evidence="2" id="KW-1185">Reference proteome</keyword>
<evidence type="ECO:0000313" key="1">
    <source>
        <dbReference type="EMBL" id="MUV04491.1"/>
    </source>
</evidence>
<comment type="caution">
    <text evidence="1">The sequence shown here is derived from an EMBL/GenBank/DDBJ whole genome shotgun (WGS) entry which is preliminary data.</text>
</comment>
<gene>
    <name evidence="1" type="ORF">GN157_12300</name>
</gene>
<reference evidence="1 2" key="1">
    <citation type="submission" date="2019-12" db="EMBL/GenBank/DDBJ databases">
        <authorList>
            <person name="Sun J.-Q."/>
        </authorList>
    </citation>
    <scope>NUCLEOTIDE SEQUENCE [LARGE SCALE GENOMIC DNA]</scope>
    <source>
        <strain evidence="1 2">JCM 17928</strain>
    </source>
</reference>
<dbReference type="Proteomes" id="UP000433945">
    <property type="component" value="Unassembled WGS sequence"/>
</dbReference>
<protein>
    <submittedName>
        <fullName evidence="1">Uncharacterized protein</fullName>
    </submittedName>
</protein>
<accession>A0A6N8HFM9</accession>
<evidence type="ECO:0000313" key="2">
    <source>
        <dbReference type="Proteomes" id="UP000433945"/>
    </source>
</evidence>
<dbReference type="RefSeq" id="WP_157483690.1">
    <property type="nucleotide sequence ID" value="NZ_WOWP01000049.1"/>
</dbReference>
<sequence>MIHIFRSTSSKDVIFFLQKILNSLPKEYQYLSIQLNNEFILGIRKYKDTDENWYGLKLNSLLYKKNCSKGNFLLKKIYIDNQELKIDVSNGIIIRLACSKRSILKINSLQINTKNIERIDYEDSDLLELNNILKGKIVVKETFKINLDNHIYYVIEDLGDGNYISIDKDAKVYKMEHDPYEITLLYPSLDMYIK</sequence>